<evidence type="ECO:0000313" key="1">
    <source>
        <dbReference type="EMBL" id="MBW0567963.1"/>
    </source>
</evidence>
<proteinExistence type="predicted"/>
<reference evidence="1" key="1">
    <citation type="submission" date="2021-03" db="EMBL/GenBank/DDBJ databases">
        <title>Draft genome sequence of rust myrtle Austropuccinia psidii MF-1, a brazilian biotype.</title>
        <authorList>
            <person name="Quecine M.C."/>
            <person name="Pachon D.M.R."/>
            <person name="Bonatelli M.L."/>
            <person name="Correr F.H."/>
            <person name="Franceschini L.M."/>
            <person name="Leite T.F."/>
            <person name="Margarido G.R.A."/>
            <person name="Almeida C.A."/>
            <person name="Ferrarezi J.A."/>
            <person name="Labate C.A."/>
        </authorList>
    </citation>
    <scope>NUCLEOTIDE SEQUENCE</scope>
    <source>
        <strain evidence="1">MF-1</strain>
    </source>
</reference>
<sequence>MHVSEGPGIIPEISSKANPQFKFSRDFLLNPGKNPVASQEPYGQISIKFCFNRVSVTLKSLDLVSHIMSVSRQCQLSNVSHENVTQIPNPFNTICKVWAITPHGARKQFGMGRLLPSHSFTITTLMHEFSSSSLRNPLQPLACLHARTAPPSPPASLLMLPHPCRSQSLCSRSALNPP</sequence>
<dbReference type="AlphaFoldDB" id="A0A9Q3PN45"/>
<evidence type="ECO:0000313" key="2">
    <source>
        <dbReference type="Proteomes" id="UP000765509"/>
    </source>
</evidence>
<dbReference type="Proteomes" id="UP000765509">
    <property type="component" value="Unassembled WGS sequence"/>
</dbReference>
<name>A0A9Q3PN45_9BASI</name>
<protein>
    <submittedName>
        <fullName evidence="1">Uncharacterized protein</fullName>
    </submittedName>
</protein>
<gene>
    <name evidence="1" type="ORF">O181_107678</name>
</gene>
<organism evidence="1 2">
    <name type="scientific">Austropuccinia psidii MF-1</name>
    <dbReference type="NCBI Taxonomy" id="1389203"/>
    <lineage>
        <taxon>Eukaryota</taxon>
        <taxon>Fungi</taxon>
        <taxon>Dikarya</taxon>
        <taxon>Basidiomycota</taxon>
        <taxon>Pucciniomycotina</taxon>
        <taxon>Pucciniomycetes</taxon>
        <taxon>Pucciniales</taxon>
        <taxon>Sphaerophragmiaceae</taxon>
        <taxon>Austropuccinia</taxon>
    </lineage>
</organism>
<dbReference type="EMBL" id="AVOT02081755">
    <property type="protein sequence ID" value="MBW0567963.1"/>
    <property type="molecule type" value="Genomic_DNA"/>
</dbReference>
<comment type="caution">
    <text evidence="1">The sequence shown here is derived from an EMBL/GenBank/DDBJ whole genome shotgun (WGS) entry which is preliminary data.</text>
</comment>
<accession>A0A9Q3PN45</accession>
<keyword evidence="2" id="KW-1185">Reference proteome</keyword>